<name>A0AAV4P8Z0_CAEEX</name>
<dbReference type="Proteomes" id="UP001054945">
    <property type="component" value="Unassembled WGS sequence"/>
</dbReference>
<dbReference type="EMBL" id="BPLR01004286">
    <property type="protein sequence ID" value="GIX93670.1"/>
    <property type="molecule type" value="Genomic_DNA"/>
</dbReference>
<dbReference type="AlphaFoldDB" id="A0AAV4P8Z0"/>
<keyword evidence="2" id="KW-1185">Reference proteome</keyword>
<gene>
    <name evidence="1" type="ORF">CEXT_368861</name>
</gene>
<protein>
    <submittedName>
        <fullName evidence="1">Uncharacterized protein</fullName>
    </submittedName>
</protein>
<organism evidence="1 2">
    <name type="scientific">Caerostris extrusa</name>
    <name type="common">Bark spider</name>
    <name type="synonym">Caerostris bankana</name>
    <dbReference type="NCBI Taxonomy" id="172846"/>
    <lineage>
        <taxon>Eukaryota</taxon>
        <taxon>Metazoa</taxon>
        <taxon>Ecdysozoa</taxon>
        <taxon>Arthropoda</taxon>
        <taxon>Chelicerata</taxon>
        <taxon>Arachnida</taxon>
        <taxon>Araneae</taxon>
        <taxon>Araneomorphae</taxon>
        <taxon>Entelegynae</taxon>
        <taxon>Araneoidea</taxon>
        <taxon>Araneidae</taxon>
        <taxon>Caerostris</taxon>
    </lineage>
</organism>
<comment type="caution">
    <text evidence="1">The sequence shown here is derived from an EMBL/GenBank/DDBJ whole genome shotgun (WGS) entry which is preliminary data.</text>
</comment>
<accession>A0AAV4P8Z0</accession>
<evidence type="ECO:0000313" key="1">
    <source>
        <dbReference type="EMBL" id="GIX93670.1"/>
    </source>
</evidence>
<proteinExistence type="predicted"/>
<sequence length="124" mass="14327">MQIKIQITQADVFHFPKQDIRHPSNIFGGKPVHATTFQKSKTLQNYPLHLTNFRALLQGGSFRSLIDYPCRSFKILHPFTCKIYHFTPSVLITLLFREPLFPPALPSSSPWHDLHILPHSRPTL</sequence>
<reference evidence="1 2" key="1">
    <citation type="submission" date="2021-06" db="EMBL/GenBank/DDBJ databases">
        <title>Caerostris extrusa draft genome.</title>
        <authorList>
            <person name="Kono N."/>
            <person name="Arakawa K."/>
        </authorList>
    </citation>
    <scope>NUCLEOTIDE SEQUENCE [LARGE SCALE GENOMIC DNA]</scope>
</reference>
<evidence type="ECO:0000313" key="2">
    <source>
        <dbReference type="Proteomes" id="UP001054945"/>
    </source>
</evidence>